<organism evidence="4 5">
    <name type="scientific">Nocardioides ginsengisegetis</name>
    <dbReference type="NCBI Taxonomy" id="661491"/>
    <lineage>
        <taxon>Bacteria</taxon>
        <taxon>Bacillati</taxon>
        <taxon>Actinomycetota</taxon>
        <taxon>Actinomycetes</taxon>
        <taxon>Propionibacteriales</taxon>
        <taxon>Nocardioidaceae</taxon>
        <taxon>Nocardioides</taxon>
    </lineage>
</organism>
<dbReference type="Proteomes" id="UP000580910">
    <property type="component" value="Unassembled WGS sequence"/>
</dbReference>
<dbReference type="SMART" id="SM00065">
    <property type="entry name" value="GAF"/>
    <property type="match status" value="2"/>
</dbReference>
<dbReference type="RefSeq" id="WP_182541899.1">
    <property type="nucleotide sequence ID" value="NZ_JACGXA010000003.1"/>
</dbReference>
<protein>
    <submittedName>
        <fullName evidence="4">Serine phosphatase RsbU (Regulator of sigma subunit)</fullName>
    </submittedName>
</protein>
<proteinExistence type="predicted"/>
<dbReference type="InterPro" id="IPR052016">
    <property type="entry name" value="Bact_Sigma-Reg"/>
</dbReference>
<evidence type="ECO:0000313" key="5">
    <source>
        <dbReference type="Proteomes" id="UP000580910"/>
    </source>
</evidence>
<keyword evidence="5" id="KW-1185">Reference proteome</keyword>
<comment type="caution">
    <text evidence="4">The sequence shown here is derived from an EMBL/GenBank/DDBJ whole genome shotgun (WGS) entry which is preliminary data.</text>
</comment>
<dbReference type="InterPro" id="IPR036457">
    <property type="entry name" value="PPM-type-like_dom_sf"/>
</dbReference>
<evidence type="ECO:0000259" key="3">
    <source>
        <dbReference type="SMART" id="SM00331"/>
    </source>
</evidence>
<dbReference type="Gene3D" id="3.60.40.10">
    <property type="entry name" value="PPM-type phosphatase domain"/>
    <property type="match status" value="1"/>
</dbReference>
<evidence type="ECO:0000259" key="2">
    <source>
        <dbReference type="SMART" id="SM00065"/>
    </source>
</evidence>
<dbReference type="InterPro" id="IPR029016">
    <property type="entry name" value="GAF-like_dom_sf"/>
</dbReference>
<sequence>MARQQTAEVDTSFDRYARMVRNALDTPVALVTLIEESRQVFVGAAGLDEPVASTRETPLSHSFCQYVVSDESPLIVRDLREDDRLKDNPAIVDFGVVAYAGFPIKDQHGTVIGSLCALDTSPHEWTDQDLELLEDMASACSTELSERALRLDAAERAWHAHGLTDRSRVLLALSEGLSTTATLEDVATAMEEIAVDILGCLKGGIWLRHDPLKQRHAADLPLTEQESAGGLTFITNPDAEWTAAATFGALAIDDGNPAGAALVHDAPIFYRSRADQNADYPHLVNPGQLGEARAFLPLGVRGHVYGVLVLVWPDEREMSEEDRVTIAALTAYTAQAVERALLYQDRLDALVILQSSLLPRLPEQDDLDMAARYRPAATRDQVGGDWYDAVLMHGGATSLMIGDVVGHDMDAAAVMGQLRTMLRTIAWAGDNSPARNVERLDQAMRDLDVDGMASLVKARIQPGAAPDLWVLSWTNAGHPPPLLITADGSTELLDADLEADLMIGIAPDIRRTDHRTVIEAGSTLLLYTDGLVERRGEDLTAGLDRLRRVAGQHHGLPPSKFLDALLGELVGARPTDDVAVLAVLFKTQTSD</sequence>
<feature type="domain" description="PPM-type phosphatase" evidence="3">
    <location>
        <begin position="364"/>
        <end position="585"/>
    </location>
</feature>
<dbReference type="SUPFAM" id="SSF81606">
    <property type="entry name" value="PP2C-like"/>
    <property type="match status" value="1"/>
</dbReference>
<dbReference type="Pfam" id="PF07228">
    <property type="entry name" value="SpoIIE"/>
    <property type="match status" value="1"/>
</dbReference>
<dbReference type="Gene3D" id="3.30.450.40">
    <property type="match status" value="2"/>
</dbReference>
<dbReference type="Pfam" id="PF13185">
    <property type="entry name" value="GAF_2"/>
    <property type="match status" value="1"/>
</dbReference>
<dbReference type="PANTHER" id="PTHR43156">
    <property type="entry name" value="STAGE II SPORULATION PROTEIN E-RELATED"/>
    <property type="match status" value="1"/>
</dbReference>
<dbReference type="GO" id="GO:0016791">
    <property type="term" value="F:phosphatase activity"/>
    <property type="evidence" value="ECO:0007669"/>
    <property type="project" value="TreeGrafter"/>
</dbReference>
<evidence type="ECO:0000256" key="1">
    <source>
        <dbReference type="ARBA" id="ARBA00022801"/>
    </source>
</evidence>
<feature type="domain" description="GAF" evidence="2">
    <location>
        <begin position="178"/>
        <end position="347"/>
    </location>
</feature>
<dbReference type="EMBL" id="JACGXA010000003">
    <property type="protein sequence ID" value="MBA8805888.1"/>
    <property type="molecule type" value="Genomic_DNA"/>
</dbReference>
<dbReference type="SMART" id="SM00331">
    <property type="entry name" value="PP2C_SIG"/>
    <property type="match status" value="1"/>
</dbReference>
<gene>
    <name evidence="4" type="ORF">FB382_004233</name>
</gene>
<evidence type="ECO:0000313" key="4">
    <source>
        <dbReference type="EMBL" id="MBA8805888.1"/>
    </source>
</evidence>
<accession>A0A7W3PBN2</accession>
<dbReference type="PANTHER" id="PTHR43156:SF2">
    <property type="entry name" value="STAGE II SPORULATION PROTEIN E"/>
    <property type="match status" value="1"/>
</dbReference>
<feature type="domain" description="GAF" evidence="2">
    <location>
        <begin position="8"/>
        <end position="154"/>
    </location>
</feature>
<dbReference type="InterPro" id="IPR001932">
    <property type="entry name" value="PPM-type_phosphatase-like_dom"/>
</dbReference>
<dbReference type="Pfam" id="PF01590">
    <property type="entry name" value="GAF"/>
    <property type="match status" value="1"/>
</dbReference>
<keyword evidence="1" id="KW-0378">Hydrolase</keyword>
<reference evidence="4 5" key="1">
    <citation type="submission" date="2020-07" db="EMBL/GenBank/DDBJ databases">
        <title>Sequencing the genomes of 1000 actinobacteria strains.</title>
        <authorList>
            <person name="Klenk H.-P."/>
        </authorList>
    </citation>
    <scope>NUCLEOTIDE SEQUENCE [LARGE SCALE GENOMIC DNA]</scope>
    <source>
        <strain evidence="4 5">DSM 21349</strain>
    </source>
</reference>
<dbReference type="AlphaFoldDB" id="A0A7W3PBN2"/>
<dbReference type="SUPFAM" id="SSF55781">
    <property type="entry name" value="GAF domain-like"/>
    <property type="match status" value="2"/>
</dbReference>
<dbReference type="InterPro" id="IPR003018">
    <property type="entry name" value="GAF"/>
</dbReference>
<name>A0A7W3PBN2_9ACTN</name>